<dbReference type="KEGG" id="acel:acsn021_00870"/>
<organism evidence="1 2">
    <name type="scientific">Anaerocolumna cellulosilytica</name>
    <dbReference type="NCBI Taxonomy" id="433286"/>
    <lineage>
        <taxon>Bacteria</taxon>
        <taxon>Bacillati</taxon>
        <taxon>Bacillota</taxon>
        <taxon>Clostridia</taxon>
        <taxon>Lachnospirales</taxon>
        <taxon>Lachnospiraceae</taxon>
        <taxon>Anaerocolumna</taxon>
    </lineage>
</organism>
<dbReference type="AlphaFoldDB" id="A0A6S6R0K6"/>
<dbReference type="Proteomes" id="UP000515561">
    <property type="component" value="Chromosome"/>
</dbReference>
<protein>
    <submittedName>
        <fullName evidence="1">Uncharacterized protein</fullName>
    </submittedName>
</protein>
<dbReference type="RefSeq" id="WP_184093063.1">
    <property type="nucleotide sequence ID" value="NZ_AP023367.1"/>
</dbReference>
<evidence type="ECO:0000313" key="2">
    <source>
        <dbReference type="Proteomes" id="UP000515561"/>
    </source>
</evidence>
<accession>A0A6S6R0K6</accession>
<name>A0A6S6R0K6_9FIRM</name>
<keyword evidence="2" id="KW-1185">Reference proteome</keyword>
<proteinExistence type="predicted"/>
<dbReference type="EMBL" id="AP023367">
    <property type="protein sequence ID" value="BCJ92518.1"/>
    <property type="molecule type" value="Genomic_DNA"/>
</dbReference>
<sequence>MRKKRKFIVPILIIALFFTIITNPSTAFASTDNIKSITDQTLEYDEIVQYLNENALTETVVTNEVDYIRNLMSYSQDELIKYGFTVDEANEIINYNYNEKLIEFVENNKGNLDIMGYSPSEVNRLESYDGTEDALEYIETYALGATLTVEWAPWLINTTNQFRILYTTTWSAQPIFNYSDIIAIGFVGYNSSSIPIGMKYDETPSCNVQTYRSSVYLGTKSYSPDTVSNNSVSFKFPMSMVNAEYSKITSGSVRVSTVSNSSNLYRMSISFGYGHTVIGIGSPSVDISVTGINVSIAFSYTTETTYRKLRVYTYNGTLVSEV</sequence>
<reference evidence="1 2" key="1">
    <citation type="journal article" date="2016" name="Int. J. Syst. Evol. Microbiol.">
        <title>Descriptions of Anaerotaenia torta gen. nov., sp. nov. and Anaerocolumna cellulosilytica gen. nov., sp. nov. isolated from a methanogenic reactor of cattle waste.</title>
        <authorList>
            <person name="Uek A."/>
            <person name="Ohtaki Y."/>
            <person name="Kaku N."/>
            <person name="Ueki K."/>
        </authorList>
    </citation>
    <scope>NUCLEOTIDE SEQUENCE [LARGE SCALE GENOMIC DNA]</scope>
    <source>
        <strain evidence="1 2">SN021</strain>
    </source>
</reference>
<evidence type="ECO:0000313" key="1">
    <source>
        <dbReference type="EMBL" id="BCJ92518.1"/>
    </source>
</evidence>
<gene>
    <name evidence="1" type="ORF">acsn021_00870</name>
</gene>